<dbReference type="PANTHER" id="PTHR22683">
    <property type="entry name" value="SPORULATION PROTEIN RELATED"/>
    <property type="match status" value="1"/>
</dbReference>
<dbReference type="EMBL" id="CP070499">
    <property type="protein sequence ID" value="QSB14529.1"/>
    <property type="molecule type" value="Genomic_DNA"/>
</dbReference>
<dbReference type="Gene3D" id="3.40.50.300">
    <property type="entry name" value="P-loop containing nucleotide triphosphate hydrolases"/>
    <property type="match status" value="1"/>
</dbReference>
<evidence type="ECO:0000313" key="5">
    <source>
        <dbReference type="EMBL" id="QSB14529.1"/>
    </source>
</evidence>
<keyword evidence="6" id="KW-1185">Reference proteome</keyword>
<keyword evidence="1 3" id="KW-0547">Nucleotide-binding</keyword>
<sequence length="593" mass="61268">MAEIRAWLDQAAATHRQAAAVAGAAGAMLDGHSPTRRGATDERSIREIAERLRVAAALLTPGWLGAALDAVPASTPLGITTQPELVRIGTAYPLDDASFPVLAPLGHLAFDGDARDPRVAGTLRAVLLRLLATAAPGSLLVRAVDPAGDRFAAFEPLHDAGIMPPPVTDRPGLVALLDEAEQWVRAARSRPDRTLLLAIAAWPETTEPADQARLAALAQAGPAARLHLLVGGWPPPPLLSDTVPGPLAQATQVTLHNPHVLIGHPPGGCYASPVPPGQPASPGLPAPAYLDEAPANTLINRVCMELASLAVNHSRLTLGELLPADGLWAGDATTGLEVVVGRAGDAPVRLRLAEITPHWLIIGRPGAGKTALLLSVLYGLCSRYCPEQLRLYLLDFTGRGSFSDFVPRATDPSYLPHARAVGISPDHADGVGVLRGLADELTRRQATAPAGGALPRVVCLIDDLAPLLADEEFGPEAGQLLGTLAQQGGAHGIHLVLASHTLPSAAITSQCRVRIALPGGGAALDPANQAAAALAQGTAVVNTASGLGGPRGATRAHEQHVRFPDPYADGVALAGLRHRLWRAGGGPVSGEQS</sequence>
<reference evidence="5" key="1">
    <citation type="submission" date="2021-02" db="EMBL/GenBank/DDBJ databases">
        <title>Natrosporangium hydrolyticum gen. nov., sp. nov, a haloalkaliphilic actinobacterium from a soda solonchak soil.</title>
        <authorList>
            <person name="Sorokin D.Y."/>
            <person name="Khijniak T.V."/>
            <person name="Zakharycheva A.P."/>
            <person name="Boueva O.V."/>
            <person name="Ariskina E.V."/>
            <person name="Hahnke R.L."/>
            <person name="Bunk B."/>
            <person name="Sproer C."/>
            <person name="Schumann P."/>
            <person name="Evtushenko L.I."/>
            <person name="Kublanov I.V."/>
        </authorList>
    </citation>
    <scope>NUCLEOTIDE SEQUENCE</scope>
    <source>
        <strain evidence="5">DSM 106523</strain>
    </source>
</reference>
<dbReference type="Pfam" id="PF01580">
    <property type="entry name" value="FtsK_SpoIIIE"/>
    <property type="match status" value="1"/>
</dbReference>
<dbReference type="InterPro" id="IPR027417">
    <property type="entry name" value="P-loop_NTPase"/>
</dbReference>
<feature type="binding site" evidence="3">
    <location>
        <begin position="363"/>
        <end position="370"/>
    </location>
    <ligand>
        <name>ATP</name>
        <dbReference type="ChEBI" id="CHEBI:30616"/>
    </ligand>
</feature>
<evidence type="ECO:0000259" key="4">
    <source>
        <dbReference type="PROSITE" id="PS50901"/>
    </source>
</evidence>
<protein>
    <recommendedName>
        <fullName evidence="4">FtsK domain-containing protein</fullName>
    </recommendedName>
</protein>
<dbReference type="InterPro" id="IPR002543">
    <property type="entry name" value="FtsK_dom"/>
</dbReference>
<name>A0A895YGB2_9ACTN</name>
<dbReference type="AlphaFoldDB" id="A0A895YGB2"/>
<keyword evidence="2 3" id="KW-0067">ATP-binding</keyword>
<gene>
    <name evidence="5" type="ORF">JQS43_24125</name>
</gene>
<dbReference type="GO" id="GO:0003677">
    <property type="term" value="F:DNA binding"/>
    <property type="evidence" value="ECO:0007669"/>
    <property type="project" value="InterPro"/>
</dbReference>
<dbReference type="PANTHER" id="PTHR22683:SF41">
    <property type="entry name" value="DNA TRANSLOCASE FTSK"/>
    <property type="match status" value="1"/>
</dbReference>
<dbReference type="SUPFAM" id="SSF52540">
    <property type="entry name" value="P-loop containing nucleoside triphosphate hydrolases"/>
    <property type="match status" value="1"/>
</dbReference>
<evidence type="ECO:0000256" key="1">
    <source>
        <dbReference type="ARBA" id="ARBA00022741"/>
    </source>
</evidence>
<dbReference type="KEGG" id="nhy:JQS43_24125"/>
<evidence type="ECO:0000256" key="2">
    <source>
        <dbReference type="ARBA" id="ARBA00022840"/>
    </source>
</evidence>
<dbReference type="Proteomes" id="UP000662857">
    <property type="component" value="Chromosome"/>
</dbReference>
<dbReference type="PROSITE" id="PS50901">
    <property type="entry name" value="FTSK"/>
    <property type="match status" value="1"/>
</dbReference>
<dbReference type="RefSeq" id="WP_239676667.1">
    <property type="nucleotide sequence ID" value="NZ_CP070499.1"/>
</dbReference>
<evidence type="ECO:0000256" key="3">
    <source>
        <dbReference type="PROSITE-ProRule" id="PRU00289"/>
    </source>
</evidence>
<feature type="domain" description="FtsK" evidence="4">
    <location>
        <begin position="345"/>
        <end position="530"/>
    </location>
</feature>
<accession>A0A895YGB2</accession>
<dbReference type="InterPro" id="IPR050206">
    <property type="entry name" value="FtsK/SpoIIIE/SftA"/>
</dbReference>
<proteinExistence type="predicted"/>
<dbReference type="GO" id="GO:0005524">
    <property type="term" value="F:ATP binding"/>
    <property type="evidence" value="ECO:0007669"/>
    <property type="project" value="UniProtKB-UniRule"/>
</dbReference>
<evidence type="ECO:0000313" key="6">
    <source>
        <dbReference type="Proteomes" id="UP000662857"/>
    </source>
</evidence>
<organism evidence="5 6">
    <name type="scientific">Natronosporangium hydrolyticum</name>
    <dbReference type="NCBI Taxonomy" id="2811111"/>
    <lineage>
        <taxon>Bacteria</taxon>
        <taxon>Bacillati</taxon>
        <taxon>Actinomycetota</taxon>
        <taxon>Actinomycetes</taxon>
        <taxon>Micromonosporales</taxon>
        <taxon>Micromonosporaceae</taxon>
        <taxon>Natronosporangium</taxon>
    </lineage>
</organism>